<evidence type="ECO:0000256" key="4">
    <source>
        <dbReference type="ARBA" id="ARBA00022475"/>
    </source>
</evidence>
<keyword evidence="6 8" id="KW-1133">Transmembrane helix</keyword>
<dbReference type="Proteomes" id="UP000824029">
    <property type="component" value="Unassembled WGS sequence"/>
</dbReference>
<keyword evidence="4" id="KW-1003">Cell membrane</keyword>
<feature type="transmembrane region" description="Helical" evidence="8">
    <location>
        <begin position="322"/>
        <end position="355"/>
    </location>
</feature>
<feature type="transmembrane region" description="Helical" evidence="8">
    <location>
        <begin position="43"/>
        <end position="61"/>
    </location>
</feature>
<evidence type="ECO:0000256" key="3">
    <source>
        <dbReference type="ARBA" id="ARBA00022448"/>
    </source>
</evidence>
<name>A0A9D2DL57_9ACTN</name>
<evidence type="ECO:0000256" key="7">
    <source>
        <dbReference type="ARBA" id="ARBA00023136"/>
    </source>
</evidence>
<feature type="transmembrane region" description="Helical" evidence="8">
    <location>
        <begin position="279"/>
        <end position="302"/>
    </location>
</feature>
<feature type="transmembrane region" description="Helical" evidence="8">
    <location>
        <begin position="73"/>
        <end position="98"/>
    </location>
</feature>
<dbReference type="InterPro" id="IPR002549">
    <property type="entry name" value="AI-2E-like"/>
</dbReference>
<comment type="subcellular location">
    <subcellularLocation>
        <location evidence="1">Cell membrane</location>
        <topology evidence="1">Multi-pass membrane protein</topology>
    </subcellularLocation>
</comment>
<dbReference type="EMBL" id="DXBZ01000155">
    <property type="protein sequence ID" value="HIZ18972.1"/>
    <property type="molecule type" value="Genomic_DNA"/>
</dbReference>
<feature type="transmembrane region" description="Helical" evidence="8">
    <location>
        <begin position="18"/>
        <end position="37"/>
    </location>
</feature>
<dbReference type="GO" id="GO:0055085">
    <property type="term" value="P:transmembrane transport"/>
    <property type="evidence" value="ECO:0007669"/>
    <property type="project" value="TreeGrafter"/>
</dbReference>
<evidence type="ECO:0000256" key="8">
    <source>
        <dbReference type="SAM" id="Phobius"/>
    </source>
</evidence>
<keyword evidence="5 8" id="KW-0812">Transmembrane</keyword>
<dbReference type="Pfam" id="PF01594">
    <property type="entry name" value="AI-2E_transport"/>
    <property type="match status" value="1"/>
</dbReference>
<reference evidence="9" key="2">
    <citation type="submission" date="2021-04" db="EMBL/GenBank/DDBJ databases">
        <authorList>
            <person name="Gilroy R."/>
        </authorList>
    </citation>
    <scope>NUCLEOTIDE SEQUENCE</scope>
    <source>
        <strain evidence="9">ChiHecolR3B27-1887</strain>
    </source>
</reference>
<feature type="transmembrane region" description="Helical" evidence="8">
    <location>
        <begin position="171"/>
        <end position="189"/>
    </location>
</feature>
<evidence type="ECO:0000256" key="6">
    <source>
        <dbReference type="ARBA" id="ARBA00022989"/>
    </source>
</evidence>
<comment type="caution">
    <text evidence="9">The sequence shown here is derived from an EMBL/GenBank/DDBJ whole genome shotgun (WGS) entry which is preliminary data.</text>
</comment>
<sequence length="426" mass="45036">MAAKPHATRYEKWRLRMVVAWAIVGAIALLVLAVRGLTIVGQAVELLLVGTIVGFVCSPIVNRLEDRRVPRSLAALVALLLVMAAVFALIALFVGPFLRELTVLLRNVPTYVSQLQDALATFWDTFGNSHNANVQNAVNTVVGMLTSAGTDVAAELARSLSTGLAGGLADMAGHLVTVFLGLILAYWLALDYPKIMRELAVIAGPEYDEEMILTAAVLSRSTGGYMRGTLITSLANGLMVAAGLALLGHPYAGLLGIATFVLHFVPVVGPMLSSVSAVLLGLFVSPACAFWTLVVTVVAQNVTDNVLSPIVMRSAVKIHPALSLVGIIIGGCLGGPVGMVLAVPLTAAIRGLFVYYFETRTGRQLVSAEGALFGSTPFNDAEGRPRPTFDALDDDTFIERSRLLAGLSRLHDAREGKAPATPKKDA</sequence>
<keyword evidence="7 8" id="KW-0472">Membrane</keyword>
<dbReference type="GO" id="GO:0005886">
    <property type="term" value="C:plasma membrane"/>
    <property type="evidence" value="ECO:0007669"/>
    <property type="project" value="UniProtKB-SubCell"/>
</dbReference>
<protein>
    <submittedName>
        <fullName evidence="9">AI-2E family transporter</fullName>
    </submittedName>
</protein>
<organism evidence="9 10">
    <name type="scientific">Candidatus Olsenella stercoravium</name>
    <dbReference type="NCBI Taxonomy" id="2838713"/>
    <lineage>
        <taxon>Bacteria</taxon>
        <taxon>Bacillati</taxon>
        <taxon>Actinomycetota</taxon>
        <taxon>Coriobacteriia</taxon>
        <taxon>Coriobacteriales</taxon>
        <taxon>Atopobiaceae</taxon>
        <taxon>Olsenella</taxon>
    </lineage>
</organism>
<evidence type="ECO:0000313" key="9">
    <source>
        <dbReference type="EMBL" id="HIZ18972.1"/>
    </source>
</evidence>
<proteinExistence type="inferred from homology"/>
<dbReference type="AlphaFoldDB" id="A0A9D2DL57"/>
<evidence type="ECO:0000256" key="2">
    <source>
        <dbReference type="ARBA" id="ARBA00009773"/>
    </source>
</evidence>
<evidence type="ECO:0000313" key="10">
    <source>
        <dbReference type="Proteomes" id="UP000824029"/>
    </source>
</evidence>
<gene>
    <name evidence="9" type="ORF">IAA22_07690</name>
</gene>
<accession>A0A9D2DL57</accession>
<dbReference type="PANTHER" id="PTHR21716:SF53">
    <property type="entry name" value="PERMEASE PERM-RELATED"/>
    <property type="match status" value="1"/>
</dbReference>
<dbReference type="PANTHER" id="PTHR21716">
    <property type="entry name" value="TRANSMEMBRANE PROTEIN"/>
    <property type="match status" value="1"/>
</dbReference>
<comment type="similarity">
    <text evidence="2">Belongs to the autoinducer-2 exporter (AI-2E) (TC 2.A.86) family.</text>
</comment>
<keyword evidence="3" id="KW-0813">Transport</keyword>
<evidence type="ECO:0000256" key="5">
    <source>
        <dbReference type="ARBA" id="ARBA00022692"/>
    </source>
</evidence>
<reference evidence="9" key="1">
    <citation type="journal article" date="2021" name="PeerJ">
        <title>Extensive microbial diversity within the chicken gut microbiome revealed by metagenomics and culture.</title>
        <authorList>
            <person name="Gilroy R."/>
            <person name="Ravi A."/>
            <person name="Getino M."/>
            <person name="Pursley I."/>
            <person name="Horton D.L."/>
            <person name="Alikhan N.F."/>
            <person name="Baker D."/>
            <person name="Gharbi K."/>
            <person name="Hall N."/>
            <person name="Watson M."/>
            <person name="Adriaenssens E.M."/>
            <person name="Foster-Nyarko E."/>
            <person name="Jarju S."/>
            <person name="Secka A."/>
            <person name="Antonio M."/>
            <person name="Oren A."/>
            <person name="Chaudhuri R.R."/>
            <person name="La Ragione R."/>
            <person name="Hildebrand F."/>
            <person name="Pallen M.J."/>
        </authorList>
    </citation>
    <scope>NUCLEOTIDE SEQUENCE</scope>
    <source>
        <strain evidence="9">ChiHecolR3B27-1887</strain>
    </source>
</reference>
<evidence type="ECO:0000256" key="1">
    <source>
        <dbReference type="ARBA" id="ARBA00004651"/>
    </source>
</evidence>